<evidence type="ECO:0000256" key="4">
    <source>
        <dbReference type="ARBA" id="ARBA00022475"/>
    </source>
</evidence>
<feature type="transmembrane region" description="Helical" evidence="8">
    <location>
        <begin position="21"/>
        <end position="41"/>
    </location>
</feature>
<gene>
    <name evidence="10" type="ORF">MGWOODY_XGa207</name>
</gene>
<evidence type="ECO:0000256" key="2">
    <source>
        <dbReference type="ARBA" id="ARBA00007069"/>
    </source>
</evidence>
<feature type="transmembrane region" description="Helical" evidence="8">
    <location>
        <begin position="245"/>
        <end position="270"/>
    </location>
</feature>
<feature type="domain" description="ABC transmembrane type-1" evidence="9">
    <location>
        <begin position="76"/>
        <end position="267"/>
    </location>
</feature>
<name>A0A160TU14_9ZZZZ</name>
<dbReference type="EMBL" id="CZRL01000052">
    <property type="protein sequence ID" value="CUS51059.1"/>
    <property type="molecule type" value="Genomic_DNA"/>
</dbReference>
<keyword evidence="4" id="KW-1003">Cell membrane</keyword>
<keyword evidence="6 8" id="KW-1133">Transmembrane helix</keyword>
<keyword evidence="7 8" id="KW-0472">Membrane</keyword>
<accession>A0A160TU14</accession>
<sequence>MARWSKQKRKKALGTTLFSGYYGLFLIFIYGPMIAMFILSFQGRRGGTSFPMRGSSFYWWQKLVEPSVVGDMQGALLRSLILALIVMVITALFSTMLAMAFRKRFFGSNVLFYTVMSGLMVPGILLSLGLATLMREVGIPAAWWSSALGVHVVWTLPFGFLVMMAVFNRFDVSLEEAARDMGADEWTVFKEVTFPLILPGIVAAGLFGFTLSYDEFARTTLLAGEFNTLPLDINASMTQRIRPTLFALGTASTIFSLLMIGIFLVVYSILYRRTH</sequence>
<evidence type="ECO:0000256" key="7">
    <source>
        <dbReference type="ARBA" id="ARBA00023136"/>
    </source>
</evidence>
<evidence type="ECO:0000256" key="1">
    <source>
        <dbReference type="ARBA" id="ARBA00004651"/>
    </source>
</evidence>
<keyword evidence="5 8" id="KW-0812">Transmembrane</keyword>
<feature type="transmembrane region" description="Helical" evidence="8">
    <location>
        <begin position="143"/>
        <end position="167"/>
    </location>
</feature>
<dbReference type="AlphaFoldDB" id="A0A160TU14"/>
<dbReference type="SUPFAM" id="SSF161098">
    <property type="entry name" value="MetI-like"/>
    <property type="match status" value="1"/>
</dbReference>
<feature type="transmembrane region" description="Helical" evidence="8">
    <location>
        <begin position="75"/>
        <end position="98"/>
    </location>
</feature>
<dbReference type="CDD" id="cd06261">
    <property type="entry name" value="TM_PBP2"/>
    <property type="match status" value="1"/>
</dbReference>
<dbReference type="InterPro" id="IPR000515">
    <property type="entry name" value="MetI-like"/>
</dbReference>
<feature type="transmembrane region" description="Helical" evidence="8">
    <location>
        <begin position="110"/>
        <end position="131"/>
    </location>
</feature>
<dbReference type="InterPro" id="IPR035906">
    <property type="entry name" value="MetI-like_sf"/>
</dbReference>
<dbReference type="Pfam" id="PF00528">
    <property type="entry name" value="BPD_transp_1"/>
    <property type="match status" value="1"/>
</dbReference>
<dbReference type="GO" id="GO:0055085">
    <property type="term" value="P:transmembrane transport"/>
    <property type="evidence" value="ECO:0007669"/>
    <property type="project" value="InterPro"/>
</dbReference>
<evidence type="ECO:0000259" key="9">
    <source>
        <dbReference type="PROSITE" id="PS50928"/>
    </source>
</evidence>
<comment type="subcellular location">
    <subcellularLocation>
        <location evidence="1">Cell membrane</location>
        <topology evidence="1">Multi-pass membrane protein</topology>
    </subcellularLocation>
</comment>
<protein>
    <submittedName>
        <fullName evidence="10">ABC transporter permease protein</fullName>
    </submittedName>
</protein>
<comment type="similarity">
    <text evidence="2">Belongs to the binding-protein-dependent transport system permease family. CysTW subfamily.</text>
</comment>
<organism evidence="10">
    <name type="scientific">hydrothermal vent metagenome</name>
    <dbReference type="NCBI Taxonomy" id="652676"/>
    <lineage>
        <taxon>unclassified sequences</taxon>
        <taxon>metagenomes</taxon>
        <taxon>ecological metagenomes</taxon>
    </lineage>
</organism>
<evidence type="ECO:0000256" key="8">
    <source>
        <dbReference type="SAM" id="Phobius"/>
    </source>
</evidence>
<dbReference type="PANTHER" id="PTHR43848">
    <property type="entry name" value="PUTRESCINE TRANSPORT SYSTEM PERMEASE PROTEIN POTI"/>
    <property type="match status" value="1"/>
</dbReference>
<evidence type="ECO:0000256" key="5">
    <source>
        <dbReference type="ARBA" id="ARBA00022692"/>
    </source>
</evidence>
<dbReference type="Gene3D" id="1.10.3720.10">
    <property type="entry name" value="MetI-like"/>
    <property type="match status" value="1"/>
</dbReference>
<evidence type="ECO:0000256" key="3">
    <source>
        <dbReference type="ARBA" id="ARBA00022448"/>
    </source>
</evidence>
<proteinExistence type="inferred from homology"/>
<dbReference type="PANTHER" id="PTHR43848:SF2">
    <property type="entry name" value="PUTRESCINE TRANSPORT SYSTEM PERMEASE PROTEIN POTI"/>
    <property type="match status" value="1"/>
</dbReference>
<evidence type="ECO:0000313" key="10">
    <source>
        <dbReference type="EMBL" id="CUS51059.1"/>
    </source>
</evidence>
<evidence type="ECO:0000256" key="6">
    <source>
        <dbReference type="ARBA" id="ARBA00022989"/>
    </source>
</evidence>
<keyword evidence="3" id="KW-0813">Transport</keyword>
<feature type="transmembrane region" description="Helical" evidence="8">
    <location>
        <begin position="188"/>
        <end position="211"/>
    </location>
</feature>
<reference evidence="10" key="1">
    <citation type="submission" date="2015-10" db="EMBL/GenBank/DDBJ databases">
        <authorList>
            <person name="Gilbert D.G."/>
        </authorList>
    </citation>
    <scope>NUCLEOTIDE SEQUENCE</scope>
</reference>
<dbReference type="InterPro" id="IPR051789">
    <property type="entry name" value="Bact_Polyamine_Transport"/>
</dbReference>
<dbReference type="PROSITE" id="PS50928">
    <property type="entry name" value="ABC_TM1"/>
    <property type="match status" value="1"/>
</dbReference>
<dbReference type="GO" id="GO:0005886">
    <property type="term" value="C:plasma membrane"/>
    <property type="evidence" value="ECO:0007669"/>
    <property type="project" value="UniProtKB-SubCell"/>
</dbReference>